<dbReference type="EMBL" id="CAEZXV010000020">
    <property type="protein sequence ID" value="CAB4696572.1"/>
    <property type="molecule type" value="Genomic_DNA"/>
</dbReference>
<feature type="domain" description="SnoaL-like" evidence="1">
    <location>
        <begin position="16"/>
        <end position="125"/>
    </location>
</feature>
<sequence>MTDQEVKDYIWNGVLDMYAGFISQDRERIDQYIHKDVTLWDSTERNLAFGMKGLNEVRARRPKEDNGPKVTRIDAIEPVIDIYGDFAICRHYLIVNFDQGQPPQEVRNTGIWRSFPEGWRIIHNHEDELPAK</sequence>
<proteinExistence type="predicted"/>
<organism evidence="2">
    <name type="scientific">freshwater metagenome</name>
    <dbReference type="NCBI Taxonomy" id="449393"/>
    <lineage>
        <taxon>unclassified sequences</taxon>
        <taxon>metagenomes</taxon>
        <taxon>ecological metagenomes</taxon>
    </lineage>
</organism>
<dbReference type="InterPro" id="IPR037401">
    <property type="entry name" value="SnoaL-like"/>
</dbReference>
<dbReference type="AlphaFoldDB" id="A0A6J6PDH6"/>
<dbReference type="Pfam" id="PF13474">
    <property type="entry name" value="SnoaL_3"/>
    <property type="match status" value="1"/>
</dbReference>
<evidence type="ECO:0000313" key="2">
    <source>
        <dbReference type="EMBL" id="CAB4696572.1"/>
    </source>
</evidence>
<gene>
    <name evidence="2" type="ORF">UFOPK2598_00353</name>
</gene>
<dbReference type="SUPFAM" id="SSF54427">
    <property type="entry name" value="NTF2-like"/>
    <property type="match status" value="1"/>
</dbReference>
<reference evidence="2" key="1">
    <citation type="submission" date="2020-05" db="EMBL/GenBank/DDBJ databases">
        <authorList>
            <person name="Chiriac C."/>
            <person name="Salcher M."/>
            <person name="Ghai R."/>
            <person name="Kavagutti S V."/>
        </authorList>
    </citation>
    <scope>NUCLEOTIDE SEQUENCE</scope>
</reference>
<protein>
    <submittedName>
        <fullName evidence="2">Unannotated protein</fullName>
    </submittedName>
</protein>
<name>A0A6J6PDH6_9ZZZZ</name>
<accession>A0A6J6PDH6</accession>
<dbReference type="Gene3D" id="3.10.450.50">
    <property type="match status" value="1"/>
</dbReference>
<evidence type="ECO:0000259" key="1">
    <source>
        <dbReference type="Pfam" id="PF13474"/>
    </source>
</evidence>
<dbReference type="InterPro" id="IPR032710">
    <property type="entry name" value="NTF2-like_dom_sf"/>
</dbReference>